<accession>A0A1I7CZZ2</accession>
<gene>
    <name evidence="1" type="ORF">SAMN04487956_1801</name>
</gene>
<proteinExistence type="predicted"/>
<name>A0A1I7CZZ2_9GAMM</name>
<dbReference type="EMBL" id="FPAQ01000080">
    <property type="protein sequence ID" value="SFU04906.1"/>
    <property type="molecule type" value="Genomic_DNA"/>
</dbReference>
<dbReference type="Proteomes" id="UP000199594">
    <property type="component" value="Unassembled WGS sequence"/>
</dbReference>
<dbReference type="AlphaFoldDB" id="A0A1I7CZZ2"/>
<reference evidence="1 2" key="1">
    <citation type="submission" date="2016-10" db="EMBL/GenBank/DDBJ databases">
        <authorList>
            <person name="de Groot N.N."/>
        </authorList>
    </citation>
    <scope>NUCLEOTIDE SEQUENCE [LARGE SCALE GENOMIC DNA]</scope>
    <source>
        <strain evidence="1 2">CGMCC 1.6493</strain>
    </source>
</reference>
<protein>
    <submittedName>
        <fullName evidence="1">Uncharacterized protein</fullName>
    </submittedName>
</protein>
<sequence>MIIAQSCGYLCPRQSFDGQVHSVFERSVNIVTGLRATPWLSILDTSLPATPTAFQGAL</sequence>
<evidence type="ECO:0000313" key="1">
    <source>
        <dbReference type="EMBL" id="SFU04906.1"/>
    </source>
</evidence>
<feature type="non-terminal residue" evidence="1">
    <location>
        <position position="58"/>
    </location>
</feature>
<evidence type="ECO:0000313" key="2">
    <source>
        <dbReference type="Proteomes" id="UP000199594"/>
    </source>
</evidence>
<organism evidence="1 2">
    <name type="scientific">Halomonas saccharevitans</name>
    <dbReference type="NCBI Taxonomy" id="416872"/>
    <lineage>
        <taxon>Bacteria</taxon>
        <taxon>Pseudomonadati</taxon>
        <taxon>Pseudomonadota</taxon>
        <taxon>Gammaproteobacteria</taxon>
        <taxon>Oceanospirillales</taxon>
        <taxon>Halomonadaceae</taxon>
        <taxon>Halomonas</taxon>
    </lineage>
</organism>